<comment type="caution">
    <text evidence="3">The sequence shown here is derived from an EMBL/GenBank/DDBJ whole genome shotgun (WGS) entry which is preliminary data.</text>
</comment>
<evidence type="ECO:0000256" key="1">
    <source>
        <dbReference type="SAM" id="MobiDB-lite"/>
    </source>
</evidence>
<accession>A0ABN1XIW6</accession>
<evidence type="ECO:0000313" key="4">
    <source>
        <dbReference type="Proteomes" id="UP001501414"/>
    </source>
</evidence>
<organism evidence="3 4">
    <name type="scientific">Pseudonocardia kongjuensis</name>
    <dbReference type="NCBI Taxonomy" id="102227"/>
    <lineage>
        <taxon>Bacteria</taxon>
        <taxon>Bacillati</taxon>
        <taxon>Actinomycetota</taxon>
        <taxon>Actinomycetes</taxon>
        <taxon>Pseudonocardiales</taxon>
        <taxon>Pseudonocardiaceae</taxon>
        <taxon>Pseudonocardia</taxon>
    </lineage>
</organism>
<protein>
    <submittedName>
        <fullName evidence="3">Uncharacterized protein</fullName>
    </submittedName>
</protein>
<feature type="chain" id="PRO_5046100216" evidence="2">
    <location>
        <begin position="29"/>
        <end position="377"/>
    </location>
</feature>
<dbReference type="RefSeq" id="WP_344018312.1">
    <property type="nucleotide sequence ID" value="NZ_BAAAJK010000003.1"/>
</dbReference>
<feature type="region of interest" description="Disordered" evidence="1">
    <location>
        <begin position="341"/>
        <end position="377"/>
    </location>
</feature>
<reference evidence="3 4" key="1">
    <citation type="journal article" date="2019" name="Int. J. Syst. Evol. Microbiol.">
        <title>The Global Catalogue of Microorganisms (GCM) 10K type strain sequencing project: providing services to taxonomists for standard genome sequencing and annotation.</title>
        <authorList>
            <consortium name="The Broad Institute Genomics Platform"/>
            <consortium name="The Broad Institute Genome Sequencing Center for Infectious Disease"/>
            <person name="Wu L."/>
            <person name="Ma J."/>
        </authorList>
    </citation>
    <scope>NUCLEOTIDE SEQUENCE [LARGE SCALE GENOMIC DNA]</scope>
    <source>
        <strain evidence="3 4">JCM 11896</strain>
    </source>
</reference>
<gene>
    <name evidence="3" type="ORF">GCM10009613_08070</name>
</gene>
<evidence type="ECO:0000313" key="3">
    <source>
        <dbReference type="EMBL" id="GAA1381673.1"/>
    </source>
</evidence>
<name>A0ABN1XIW6_9PSEU</name>
<keyword evidence="2" id="KW-0732">Signal</keyword>
<proteinExistence type="predicted"/>
<dbReference type="EMBL" id="BAAAJK010000003">
    <property type="protein sequence ID" value="GAA1381673.1"/>
    <property type="molecule type" value="Genomic_DNA"/>
</dbReference>
<feature type="signal peptide" evidence="2">
    <location>
        <begin position="1"/>
        <end position="28"/>
    </location>
</feature>
<sequence>MNRRTGTAARACAVLLAALLTATGCATAVAGAPGSTVVVGGARTGSATGWVPELEQELETAISTGATWTFVSTDGGPEVLATLPLASDAENDLAAATELDAVREQARGLLDSPARSPEADPLGALVLAGRTLSGLPQPHRILLTGSLLQTVAPLPFQDRDGALLGADPDQVLDRLDRDGALPALEGVEVVVIGGGDVVPPQARLPEATRQALLEFWTTLLHRAGATVHVVESPRTGSPPPGLPPVTPVPVAEPPPVAVDVPTVATLPDQVLGFLPDRAEFRDPAAAERALAPYTEALGTGRFQVEVTGTTSSAGTPEGRLALSRTGPRWWRSCCSAAPAPIPGWSPSGHWARTSPAPGRTGTPRANSIRSRPRPTGR</sequence>
<dbReference type="Proteomes" id="UP001501414">
    <property type="component" value="Unassembled WGS sequence"/>
</dbReference>
<keyword evidence="4" id="KW-1185">Reference proteome</keyword>
<dbReference type="PROSITE" id="PS51257">
    <property type="entry name" value="PROKAR_LIPOPROTEIN"/>
    <property type="match status" value="1"/>
</dbReference>
<evidence type="ECO:0000256" key="2">
    <source>
        <dbReference type="SAM" id="SignalP"/>
    </source>
</evidence>